<evidence type="ECO:0000256" key="1">
    <source>
        <dbReference type="SAM" id="MobiDB-lite"/>
    </source>
</evidence>
<dbReference type="HOGENOM" id="CLU_264828_0_0_4"/>
<gene>
    <name evidence="2" type="ordered locus">Tint_1938</name>
</gene>
<dbReference type="AlphaFoldDB" id="D5X2G8"/>
<dbReference type="KEGG" id="tin:Tint_1938"/>
<dbReference type="eggNOG" id="ENOG5033HV9">
    <property type="taxonomic scope" value="Bacteria"/>
</dbReference>
<dbReference type="EMBL" id="CP002021">
    <property type="protein sequence ID" value="ADG31301.1"/>
    <property type="molecule type" value="Genomic_DNA"/>
</dbReference>
<dbReference type="BioCyc" id="TINT75379:TINT_RS09705-MONOMER"/>
<name>D5X2G8_THIK1</name>
<protein>
    <submittedName>
        <fullName evidence="2">Uncharacterized protein</fullName>
    </submittedName>
</protein>
<reference evidence="2" key="1">
    <citation type="submission" date="2010-04" db="EMBL/GenBank/DDBJ databases">
        <title>Complete sequence of Thiomonas intermedia K12.</title>
        <authorList>
            <consortium name="US DOE Joint Genome Institute"/>
            <person name="Lucas S."/>
            <person name="Copeland A."/>
            <person name="Lapidus A."/>
            <person name="Cheng J.-F."/>
            <person name="Bruce D."/>
            <person name="Goodwin L."/>
            <person name="Pitluck S."/>
            <person name="Davenport K."/>
            <person name="Detter J.C."/>
            <person name="Han C."/>
            <person name="Tapia R."/>
            <person name="Land M."/>
            <person name="Hauser L."/>
            <person name="Kyrpides N."/>
            <person name="Ovchinnikova G."/>
            <person name="Kerfeld C.A."/>
            <person name="Cannon G.C."/>
            <person name="Heinhorst S."/>
            <person name="Woyke T."/>
        </authorList>
    </citation>
    <scope>NUCLEOTIDE SEQUENCE [LARGE SCALE GENOMIC DNA]</scope>
    <source>
        <strain evidence="2">K12</strain>
    </source>
</reference>
<sequence>MAPTDGISSFGKPGQEWSLSPQDQARQAIPPIRGYVYQFHRTAEAWINLADDHLLYLEVAEDFAKIAKHPCGLDDVLHATQVKDTRESGSVTLNSGDVLDAIRHLIELQERNPGRTVLLTFLTTSPVGMERKSPLSSGRPGLEAWRIAAIGGDVTEIRDALVSRFPDGPIHQFLTSSPDELLRSRFLSALTFACGEQDWIEIEARNRDTLVRRRNEVRSSVDMARRAYDSILAEVIRTIVSSPTRELGKLAFIECFQSATNIGVPSQLLMDKLEALTVEDATSARRLDDNALKMLARSLLDAGSPLGIQNLFSDAKASSMAALCSITGVDRSVIEPAKTGERDAPRRLAVRALASIDDRKHLVTAVPGNGKTFALRQLADELLAHSDLVPVFLPIGTLETWQQVLTIISDVCPSCDPEGVLRDPRVCVLLDGWSEFATGVHLAERAKAIRVLDGARVIASARQPDKYDSSFTVWTLEKLPPDSVQRAIKLARPDGPAPVPELLDLLRLPLLLSLFLLSETDATRPGELLRQFHNHLARNLPENFSDVLCVAASRTALATDSSYQRFLSEVRHCAAASSISDAGLLLEQLGTIVNRSGQIVPVHDLYWSWLVGCGLLIDDQVATATRHIDTSESLTLALQSGQRAEPKTISQVAEHDLVLAAEIDASRRSPTSLSDLSTAIERGLADPRLSVRSRAGLAGLESERPEYLKRALSIFSETNETNHYIPEWAEAVRPEILWANRSTLTEWIGSPGTASILEVIGKKGGAEWLPWLENLVAAQRVDPGEAVATVLACSPSLPHWAYEHLDALAKSKPWLLRLAAEKASNLELARWLAARYEGIVGDGPRGSGGWFHLNKVLVACGDDAVFQSLLDQFCSMSRRSQELLCYAVADRGSPWIAKFQKAAFASRKKTSEDNPFHRLSEVLAAEIDDATARQWITDGYDNEGWRVLVARHGNAVLPELVAALPESFSDQHYISALANMRHLREAPETIIPEIMKRLRGNMQPMAMQHALEALATAKLPGIRAIVNWIVTHAAGMPAYHIDVSIRLYEAWHQATSQDILVSTQLGTMPYPTWATAFSAARWEDHFTPRLLSKQPEMATEIVLKQFGADDAKAEAVLQQVKGIRTYNVSLFRRMIGVPRLAALIPEVFIGCLDMFSASDLIALLHSEHVKQDMLLFRLSTTSNPLHKPVHEELIKRVLSEDTNLHHNRYIASMLRSYSRHEVLQLLMETTDPSDDRSIWLVREIESVRKQRLMNEALQWIR</sequence>
<organism evidence="2">
    <name type="scientific">Thiomonas intermedia (strain K12)</name>
    <name type="common">Thiobacillus intermedius</name>
    <dbReference type="NCBI Taxonomy" id="75379"/>
    <lineage>
        <taxon>Bacteria</taxon>
        <taxon>Pseudomonadati</taxon>
        <taxon>Pseudomonadota</taxon>
        <taxon>Betaproteobacteria</taxon>
        <taxon>Burkholderiales</taxon>
        <taxon>Thiomonas</taxon>
    </lineage>
</organism>
<feature type="region of interest" description="Disordered" evidence="1">
    <location>
        <begin position="1"/>
        <end position="23"/>
    </location>
</feature>
<accession>D5X2G8</accession>
<evidence type="ECO:0000313" key="2">
    <source>
        <dbReference type="EMBL" id="ADG31301.1"/>
    </source>
</evidence>
<proteinExistence type="predicted"/>